<reference evidence="2 3" key="1">
    <citation type="submission" date="2019-07" db="EMBL/GenBank/DDBJ databases">
        <title>Genomic Encyclopedia of Type Strains, Phase I: the one thousand microbial genomes (KMG-I) project.</title>
        <authorList>
            <person name="Kyrpides N."/>
        </authorList>
    </citation>
    <scope>NUCLEOTIDE SEQUENCE [LARGE SCALE GENOMIC DNA]</scope>
    <source>
        <strain evidence="2 3">DSM 16647</strain>
    </source>
</reference>
<proteinExistence type="predicted"/>
<protein>
    <submittedName>
        <fullName evidence="2">Regulatory protein YycI of two-component signal transduction system YycFG</fullName>
    </submittedName>
</protein>
<organism evidence="2 3">
    <name type="scientific">Thermosediminibacter litoriperuensis</name>
    <dbReference type="NCBI Taxonomy" id="291989"/>
    <lineage>
        <taxon>Bacteria</taxon>
        <taxon>Bacillati</taxon>
        <taxon>Bacillota</taxon>
        <taxon>Clostridia</taxon>
        <taxon>Thermosediminibacterales</taxon>
        <taxon>Thermosediminibacteraceae</taxon>
        <taxon>Thermosediminibacter</taxon>
    </lineage>
</organism>
<dbReference type="InterPro" id="IPR018604">
    <property type="entry name" value="YycI-like"/>
</dbReference>
<comment type="caution">
    <text evidence="2">The sequence shown here is derived from an EMBL/GenBank/DDBJ whole genome shotgun (WGS) entry which is preliminary data.</text>
</comment>
<dbReference type="Pfam" id="PF09648">
    <property type="entry name" value="YycI"/>
    <property type="match status" value="1"/>
</dbReference>
<dbReference type="Gene3D" id="2.40.128.690">
    <property type="entry name" value="YycH protein, domain 3-like"/>
    <property type="match status" value="1"/>
</dbReference>
<dbReference type="GO" id="GO:0016020">
    <property type="term" value="C:membrane"/>
    <property type="evidence" value="ECO:0007669"/>
    <property type="project" value="InterPro"/>
</dbReference>
<evidence type="ECO:0000259" key="1">
    <source>
        <dbReference type="Pfam" id="PF09648"/>
    </source>
</evidence>
<dbReference type="RefSeq" id="WP_148866568.1">
    <property type="nucleotide sequence ID" value="NZ_VNHO01000006.1"/>
</dbReference>
<name>A0A5S5AW93_9FIRM</name>
<evidence type="ECO:0000313" key="3">
    <source>
        <dbReference type="Proteomes" id="UP000322294"/>
    </source>
</evidence>
<dbReference type="InterPro" id="IPR042274">
    <property type="entry name" value="YycH/YycI_2"/>
</dbReference>
<dbReference type="OrthoDB" id="2388036at2"/>
<gene>
    <name evidence="2" type="ORF">LZ11_00767</name>
</gene>
<feature type="domain" description="Regulatory protein YycH-like" evidence="1">
    <location>
        <begin position="39"/>
        <end position="276"/>
    </location>
</feature>
<dbReference type="Proteomes" id="UP000322294">
    <property type="component" value="Unassembled WGS sequence"/>
</dbReference>
<keyword evidence="3" id="KW-1185">Reference proteome</keyword>
<evidence type="ECO:0000313" key="2">
    <source>
        <dbReference type="EMBL" id="TYP57453.1"/>
    </source>
</evidence>
<dbReference type="AlphaFoldDB" id="A0A5S5AW93"/>
<dbReference type="Gene3D" id="3.30.310.160">
    <property type="entry name" value="YycH protein, domain 2"/>
    <property type="match status" value="1"/>
</dbReference>
<sequence length="282" mass="31926">MDWRKAVGILVVSFLVLNVMLAVNLYIKAIPPRAFTLKESEQQKIKTFLESRGIILKAQIPPQGVPVSFLEIGYQPVQEESVIRQFFGGKAPRVEEINGGKKFLLGERQLVVMENGTVTYIDKGSEQTFGSLDEGKALKAAEDFLKTHGGFPKDARLNAITYDPKSGGYLIEYVRYYKGFFIANSYIDLLVTPCGVTNFYMSWLKPLGFRGKKREVIPPITAILRVDAERKSGEPVVIKKVEQGFYSQFYNADRWQAAPVWKVELENGEIYYVNAYTGELER</sequence>
<accession>A0A5S5AW93</accession>
<dbReference type="EMBL" id="VNHO01000006">
    <property type="protein sequence ID" value="TYP57453.1"/>
    <property type="molecule type" value="Genomic_DNA"/>
</dbReference>